<keyword evidence="5" id="KW-0539">Nucleus</keyword>
<protein>
    <submittedName>
        <fullName evidence="8">Uncharacterized protein</fullName>
    </submittedName>
</protein>
<organism evidence="8 10">
    <name type="scientific">Prunus armeniaca</name>
    <name type="common">Apricot</name>
    <name type="synonym">Armeniaca vulgaris</name>
    <dbReference type="NCBI Taxonomy" id="36596"/>
    <lineage>
        <taxon>Eukaryota</taxon>
        <taxon>Viridiplantae</taxon>
        <taxon>Streptophyta</taxon>
        <taxon>Embryophyta</taxon>
        <taxon>Tracheophyta</taxon>
        <taxon>Spermatophyta</taxon>
        <taxon>Magnoliopsida</taxon>
        <taxon>eudicotyledons</taxon>
        <taxon>Gunneridae</taxon>
        <taxon>Pentapetalae</taxon>
        <taxon>rosids</taxon>
        <taxon>fabids</taxon>
        <taxon>Rosales</taxon>
        <taxon>Rosaceae</taxon>
        <taxon>Amygdaloideae</taxon>
        <taxon>Amygdaleae</taxon>
        <taxon>Prunus</taxon>
    </lineage>
</organism>
<accession>A0A6J5UWW5</accession>
<keyword evidence="2" id="KW-0963">Cytoplasm</keyword>
<sequence>MESSKVFGGAEECHSSESGWTMYIGSCIDGENEDGTGMTHENSEDDGENDGHKDDHSDDSMVSDASSGPSHHHHGGRSRGHGLAVDKTAKKKPKEKQQPRAGRGKEEKKDKALLTHAKKR</sequence>
<evidence type="ECO:0000256" key="2">
    <source>
        <dbReference type="ARBA" id="ARBA00022490"/>
    </source>
</evidence>
<keyword evidence="4" id="KW-0932">Cytokinin signaling pathway</keyword>
<feature type="compositionally biased region" description="Basic residues" evidence="7">
    <location>
        <begin position="70"/>
        <end position="80"/>
    </location>
</feature>
<dbReference type="OrthoDB" id="1738616at2759"/>
<dbReference type="Proteomes" id="UP000507245">
    <property type="component" value="Unassembled WGS sequence"/>
</dbReference>
<evidence type="ECO:0000313" key="8">
    <source>
        <dbReference type="EMBL" id="CAB4281186.1"/>
    </source>
</evidence>
<feature type="region of interest" description="Disordered" evidence="7">
    <location>
        <begin position="25"/>
        <end position="120"/>
    </location>
</feature>
<dbReference type="PANTHER" id="PTHR33347">
    <property type="entry name" value="OSJNBA0091C07.3 PROTEIN"/>
    <property type="match status" value="1"/>
</dbReference>
<keyword evidence="3" id="KW-0203">Cytokinin biosynthesis</keyword>
<dbReference type="EMBL" id="CAEKKB010000005">
    <property type="protein sequence ID" value="CAB4311597.1"/>
    <property type="molecule type" value="Genomic_DNA"/>
</dbReference>
<reference evidence="8 10" key="2">
    <citation type="submission" date="2020-05" db="EMBL/GenBank/DDBJ databases">
        <authorList>
            <person name="Campoy J."/>
            <person name="Schneeberger K."/>
            <person name="Spophaly S."/>
        </authorList>
    </citation>
    <scope>NUCLEOTIDE SEQUENCE [LARGE SCALE GENOMIC DNA]</scope>
    <source>
        <strain evidence="8">PruArmRojPasFocal</strain>
    </source>
</reference>
<dbReference type="AlphaFoldDB" id="A0A6J5UWW5"/>
<evidence type="ECO:0000256" key="6">
    <source>
        <dbReference type="ARBA" id="ARBA00024199"/>
    </source>
</evidence>
<evidence type="ECO:0000313" key="9">
    <source>
        <dbReference type="EMBL" id="CAB4311597.1"/>
    </source>
</evidence>
<evidence type="ECO:0000256" key="5">
    <source>
        <dbReference type="ARBA" id="ARBA00023242"/>
    </source>
</evidence>
<keyword evidence="11" id="KW-1185">Reference proteome</keyword>
<reference evidence="11" key="1">
    <citation type="journal article" date="2020" name="Genome Biol.">
        <title>Gamete binning: chromosome-level and haplotype-resolved genome assembly enabled by high-throughput single-cell sequencing of gamete genomes.</title>
        <authorList>
            <person name="Campoy J.A."/>
            <person name="Sun H."/>
            <person name="Goel M."/>
            <person name="Jiao W.-B."/>
            <person name="Folz-Donahue K."/>
            <person name="Wang N."/>
            <person name="Rubio M."/>
            <person name="Liu C."/>
            <person name="Kukat C."/>
            <person name="Ruiz D."/>
            <person name="Huettel B."/>
            <person name="Schneeberger K."/>
        </authorList>
    </citation>
    <scope>NUCLEOTIDE SEQUENCE [LARGE SCALE GENOMIC DNA]</scope>
    <source>
        <strain evidence="11">cv. Rojo Pasion</strain>
    </source>
</reference>
<evidence type="ECO:0000313" key="11">
    <source>
        <dbReference type="Proteomes" id="UP000507245"/>
    </source>
</evidence>
<dbReference type="GO" id="GO:0009691">
    <property type="term" value="P:cytokinin biosynthetic process"/>
    <property type="evidence" value="ECO:0007669"/>
    <property type="project" value="UniProtKB-KW"/>
</dbReference>
<evidence type="ECO:0000256" key="1">
    <source>
        <dbReference type="ARBA" id="ARBA00004496"/>
    </source>
</evidence>
<dbReference type="Proteomes" id="UP000507222">
    <property type="component" value="Unassembled WGS sequence"/>
</dbReference>
<dbReference type="PANTHER" id="PTHR33347:SF31">
    <property type="entry name" value="PROTEIN SOB FIVE-LIKE 1"/>
    <property type="match status" value="1"/>
</dbReference>
<evidence type="ECO:0000256" key="4">
    <source>
        <dbReference type="ARBA" id="ARBA00022864"/>
    </source>
</evidence>
<proteinExistence type="inferred from homology"/>
<gene>
    <name evidence="8" type="ORF">CURHAP_LOCUS34190</name>
    <name evidence="9" type="ORF">ORAREDHAP_LOCUS33792</name>
</gene>
<comment type="similarity">
    <text evidence="6">Belongs to the SOFL plant protein family.</text>
</comment>
<dbReference type="GO" id="GO:0009736">
    <property type="term" value="P:cytokinin-activated signaling pathway"/>
    <property type="evidence" value="ECO:0007669"/>
    <property type="project" value="UniProtKB-KW"/>
</dbReference>
<evidence type="ECO:0000256" key="3">
    <source>
        <dbReference type="ARBA" id="ARBA00022712"/>
    </source>
</evidence>
<dbReference type="EMBL" id="CAEKDK010000005">
    <property type="protein sequence ID" value="CAB4281186.1"/>
    <property type="molecule type" value="Genomic_DNA"/>
</dbReference>
<comment type="subcellular location">
    <subcellularLocation>
        <location evidence="1">Cytoplasm</location>
    </subcellularLocation>
</comment>
<dbReference type="GO" id="GO:0005737">
    <property type="term" value="C:cytoplasm"/>
    <property type="evidence" value="ECO:0007669"/>
    <property type="project" value="UniProtKB-SubCell"/>
</dbReference>
<feature type="compositionally biased region" description="Basic and acidic residues" evidence="7">
    <location>
        <begin position="95"/>
        <end position="113"/>
    </location>
</feature>
<evidence type="ECO:0000313" key="10">
    <source>
        <dbReference type="Proteomes" id="UP000507222"/>
    </source>
</evidence>
<feature type="compositionally biased region" description="Basic and acidic residues" evidence="7">
    <location>
        <begin position="49"/>
        <end position="59"/>
    </location>
</feature>
<dbReference type="InterPro" id="IPR044670">
    <property type="entry name" value="SOFL"/>
</dbReference>
<evidence type="ECO:0000256" key="7">
    <source>
        <dbReference type="SAM" id="MobiDB-lite"/>
    </source>
</evidence>
<name>A0A6J5UWW5_PRUAR</name>